<reference evidence="2" key="1">
    <citation type="journal article" date="2008" name="Nat. Genet.">
        <title>The Pristionchus pacificus genome provides a unique perspective on nematode lifestyle and parasitism.</title>
        <authorList>
            <person name="Dieterich C."/>
            <person name="Clifton S.W."/>
            <person name="Schuster L.N."/>
            <person name="Chinwalla A."/>
            <person name="Delehaunty K."/>
            <person name="Dinkelacker I."/>
            <person name="Fulton L."/>
            <person name="Fulton R."/>
            <person name="Godfrey J."/>
            <person name="Minx P."/>
            <person name="Mitreva M."/>
            <person name="Roeseler W."/>
            <person name="Tian H."/>
            <person name="Witte H."/>
            <person name="Yang S.P."/>
            <person name="Wilson R.K."/>
            <person name="Sommer R.J."/>
        </authorList>
    </citation>
    <scope>NUCLEOTIDE SEQUENCE [LARGE SCALE GENOMIC DNA]</scope>
    <source>
        <strain evidence="2">PS312</strain>
    </source>
</reference>
<gene>
    <name evidence="1" type="primary">WBGene00281586</name>
</gene>
<dbReference type="EnsemblMetazoa" id="PPA43217.1">
    <property type="protein sequence ID" value="PPA43217.1"/>
    <property type="gene ID" value="WBGene00281586"/>
</dbReference>
<sequence length="96" mass="10637">MTKQGVREHDFIAAILPLQEAEEMLSNGQCYTDSSFTLDQRSLASKLHAMYPGVVDTDRIDAIFAASGHRLNNEGCILIDFSTQSNRGSTFKAVRK</sequence>
<keyword evidence="2" id="KW-1185">Reference proteome</keyword>
<reference evidence="1" key="2">
    <citation type="submission" date="2022-06" db="UniProtKB">
        <authorList>
            <consortium name="EnsemblMetazoa"/>
        </authorList>
    </citation>
    <scope>IDENTIFICATION</scope>
    <source>
        <strain evidence="1">PS312</strain>
    </source>
</reference>
<dbReference type="Proteomes" id="UP000005239">
    <property type="component" value="Unassembled WGS sequence"/>
</dbReference>
<name>A0A2A6CD51_PRIPA</name>
<dbReference type="AlphaFoldDB" id="A0A2A6CD51"/>
<proteinExistence type="predicted"/>
<accession>A0A2A6CD51</accession>
<organism evidence="1 2">
    <name type="scientific">Pristionchus pacificus</name>
    <name type="common">Parasitic nematode worm</name>
    <dbReference type="NCBI Taxonomy" id="54126"/>
    <lineage>
        <taxon>Eukaryota</taxon>
        <taxon>Metazoa</taxon>
        <taxon>Ecdysozoa</taxon>
        <taxon>Nematoda</taxon>
        <taxon>Chromadorea</taxon>
        <taxon>Rhabditida</taxon>
        <taxon>Rhabditina</taxon>
        <taxon>Diplogasteromorpha</taxon>
        <taxon>Diplogasteroidea</taxon>
        <taxon>Neodiplogasteridae</taxon>
        <taxon>Pristionchus</taxon>
    </lineage>
</organism>
<accession>A0A8R1UXL8</accession>
<protein>
    <submittedName>
        <fullName evidence="1">Uncharacterized protein</fullName>
    </submittedName>
</protein>
<evidence type="ECO:0000313" key="2">
    <source>
        <dbReference type="Proteomes" id="UP000005239"/>
    </source>
</evidence>
<evidence type="ECO:0000313" key="1">
    <source>
        <dbReference type="EnsemblMetazoa" id="PPA43217.1"/>
    </source>
</evidence>